<comment type="caution">
    <text evidence="7">The sequence shown here is derived from an EMBL/GenBank/DDBJ whole genome shotgun (WGS) entry which is preliminary data.</text>
</comment>
<dbReference type="GO" id="GO:0008270">
    <property type="term" value="F:zinc ion binding"/>
    <property type="evidence" value="ECO:0007669"/>
    <property type="project" value="UniProtKB-KW"/>
</dbReference>
<evidence type="ECO:0000256" key="4">
    <source>
        <dbReference type="PROSITE-ProRule" id="PRU00175"/>
    </source>
</evidence>
<protein>
    <recommendedName>
        <fullName evidence="6">RING-type domain-containing protein</fullName>
    </recommendedName>
</protein>
<organism evidence="7 8">
    <name type="scientific">Dichanthelium oligosanthes</name>
    <dbReference type="NCBI Taxonomy" id="888268"/>
    <lineage>
        <taxon>Eukaryota</taxon>
        <taxon>Viridiplantae</taxon>
        <taxon>Streptophyta</taxon>
        <taxon>Embryophyta</taxon>
        <taxon>Tracheophyta</taxon>
        <taxon>Spermatophyta</taxon>
        <taxon>Magnoliopsida</taxon>
        <taxon>Liliopsida</taxon>
        <taxon>Poales</taxon>
        <taxon>Poaceae</taxon>
        <taxon>PACMAD clade</taxon>
        <taxon>Panicoideae</taxon>
        <taxon>Panicodae</taxon>
        <taxon>Paniceae</taxon>
        <taxon>Dichantheliinae</taxon>
        <taxon>Dichanthelium</taxon>
    </lineage>
</organism>
<gene>
    <name evidence="7" type="ORF">BAE44_0011658</name>
</gene>
<feature type="region of interest" description="Disordered" evidence="5">
    <location>
        <begin position="153"/>
        <end position="176"/>
    </location>
</feature>
<accession>A0A1E5VQC3</accession>
<evidence type="ECO:0000256" key="2">
    <source>
        <dbReference type="ARBA" id="ARBA00022771"/>
    </source>
</evidence>
<dbReference type="InterPro" id="IPR013083">
    <property type="entry name" value="Znf_RING/FYVE/PHD"/>
</dbReference>
<dbReference type="OrthoDB" id="693546at2759"/>
<dbReference type="AlphaFoldDB" id="A0A1E5VQC3"/>
<dbReference type="SMART" id="SM00184">
    <property type="entry name" value="RING"/>
    <property type="match status" value="1"/>
</dbReference>
<keyword evidence="3" id="KW-0862">Zinc</keyword>
<dbReference type="Gene3D" id="3.30.40.10">
    <property type="entry name" value="Zinc/RING finger domain, C3HC4 (zinc finger)"/>
    <property type="match status" value="1"/>
</dbReference>
<evidence type="ECO:0000256" key="5">
    <source>
        <dbReference type="SAM" id="MobiDB-lite"/>
    </source>
</evidence>
<evidence type="ECO:0000256" key="1">
    <source>
        <dbReference type="ARBA" id="ARBA00022723"/>
    </source>
</evidence>
<keyword evidence="1" id="KW-0479">Metal-binding</keyword>
<dbReference type="PROSITE" id="PS50089">
    <property type="entry name" value="ZF_RING_2"/>
    <property type="match status" value="1"/>
</dbReference>
<dbReference type="PANTHER" id="PTHR45931">
    <property type="entry name" value="SI:CH211-59O9.10"/>
    <property type="match status" value="1"/>
</dbReference>
<dbReference type="InterPro" id="IPR001841">
    <property type="entry name" value="Znf_RING"/>
</dbReference>
<evidence type="ECO:0000313" key="8">
    <source>
        <dbReference type="Proteomes" id="UP000095767"/>
    </source>
</evidence>
<dbReference type="GO" id="GO:0061630">
    <property type="term" value="F:ubiquitin protein ligase activity"/>
    <property type="evidence" value="ECO:0007669"/>
    <property type="project" value="TreeGrafter"/>
</dbReference>
<feature type="domain" description="RING-type" evidence="6">
    <location>
        <begin position="105"/>
        <end position="146"/>
    </location>
</feature>
<dbReference type="STRING" id="888268.A0A1E5VQC3"/>
<dbReference type="Proteomes" id="UP000095767">
    <property type="component" value="Unassembled WGS sequence"/>
</dbReference>
<keyword evidence="8" id="KW-1185">Reference proteome</keyword>
<sequence length="176" mass="19739">MQAMNSRRQGQGQGQDQAYGHMFIIGGPRAGTVWRVPSSSFRGSYLPGTNVPLFDYDLAAAAHLFDDDLPAAAHLTTKRARVAATSEAILGLQEVSGRSREGQECAICLQDFYADETLRAMPCSHAFHHHCISKWLCRNAVCPLCRHQLLMPTDPLTTSTPEEEEEEEDRRRRRRI</sequence>
<dbReference type="SUPFAM" id="SSF57850">
    <property type="entry name" value="RING/U-box"/>
    <property type="match status" value="1"/>
</dbReference>
<reference evidence="7 8" key="1">
    <citation type="submission" date="2016-09" db="EMBL/GenBank/DDBJ databases">
        <title>The draft genome of Dichanthelium oligosanthes: A C3 panicoid grass species.</title>
        <authorList>
            <person name="Studer A.J."/>
            <person name="Schnable J.C."/>
            <person name="Brutnell T.P."/>
        </authorList>
    </citation>
    <scope>NUCLEOTIDE SEQUENCE [LARGE SCALE GENOMIC DNA]</scope>
    <source>
        <strain evidence="8">cv. Kellogg 1175</strain>
        <tissue evidence="7">Leaf</tissue>
    </source>
</reference>
<dbReference type="GO" id="GO:0006511">
    <property type="term" value="P:ubiquitin-dependent protein catabolic process"/>
    <property type="evidence" value="ECO:0007669"/>
    <property type="project" value="TreeGrafter"/>
</dbReference>
<dbReference type="InterPro" id="IPR051834">
    <property type="entry name" value="RING_finger_E3_ligase"/>
</dbReference>
<dbReference type="Pfam" id="PF13639">
    <property type="entry name" value="zf-RING_2"/>
    <property type="match status" value="1"/>
</dbReference>
<evidence type="ECO:0000259" key="6">
    <source>
        <dbReference type="PROSITE" id="PS50089"/>
    </source>
</evidence>
<evidence type="ECO:0000313" key="7">
    <source>
        <dbReference type="EMBL" id="OEL27323.1"/>
    </source>
</evidence>
<evidence type="ECO:0000256" key="3">
    <source>
        <dbReference type="ARBA" id="ARBA00022833"/>
    </source>
</evidence>
<proteinExistence type="predicted"/>
<dbReference type="PANTHER" id="PTHR45931:SF23">
    <property type="entry name" value="OS12G0134500 PROTEIN"/>
    <property type="match status" value="1"/>
</dbReference>
<name>A0A1E5VQC3_9POAL</name>
<dbReference type="EMBL" id="LWDX02032791">
    <property type="protein sequence ID" value="OEL27323.1"/>
    <property type="molecule type" value="Genomic_DNA"/>
</dbReference>
<dbReference type="GO" id="GO:0005634">
    <property type="term" value="C:nucleus"/>
    <property type="evidence" value="ECO:0007669"/>
    <property type="project" value="TreeGrafter"/>
</dbReference>
<keyword evidence="2 4" id="KW-0863">Zinc-finger</keyword>